<dbReference type="RefSeq" id="WP_157476447.1">
    <property type="nucleotide sequence ID" value="NZ_CP046566.1"/>
</dbReference>
<reference evidence="1 2" key="1">
    <citation type="submission" date="2019-11" db="EMBL/GenBank/DDBJ databases">
        <authorList>
            <person name="Im W.T."/>
        </authorList>
    </citation>
    <scope>NUCLEOTIDE SEQUENCE [LARGE SCALE GENOMIC DNA]</scope>
    <source>
        <strain evidence="1 2">SB-02</strain>
    </source>
</reference>
<keyword evidence="2" id="KW-1185">Reference proteome</keyword>
<accession>A0A6I6GPQ2</accession>
<organism evidence="1 2">
    <name type="scientific">Phnomibacter ginsenosidimutans</name>
    <dbReference type="NCBI Taxonomy" id="2676868"/>
    <lineage>
        <taxon>Bacteria</taxon>
        <taxon>Pseudomonadati</taxon>
        <taxon>Bacteroidota</taxon>
        <taxon>Chitinophagia</taxon>
        <taxon>Chitinophagales</taxon>
        <taxon>Chitinophagaceae</taxon>
        <taxon>Phnomibacter</taxon>
    </lineage>
</organism>
<gene>
    <name evidence="1" type="ORF">GLV81_02170</name>
</gene>
<dbReference type="EMBL" id="CP046566">
    <property type="protein sequence ID" value="QGW27069.1"/>
    <property type="molecule type" value="Genomic_DNA"/>
</dbReference>
<protein>
    <submittedName>
        <fullName evidence="1">Uncharacterized protein</fullName>
    </submittedName>
</protein>
<dbReference type="KEGG" id="fls:GLV81_02170"/>
<evidence type="ECO:0000313" key="2">
    <source>
        <dbReference type="Proteomes" id="UP000426027"/>
    </source>
</evidence>
<name>A0A6I6GPQ2_9BACT</name>
<dbReference type="AlphaFoldDB" id="A0A6I6GPQ2"/>
<dbReference type="Proteomes" id="UP000426027">
    <property type="component" value="Chromosome"/>
</dbReference>
<sequence>MHDNSSLQLLGVSGQIGKRLVFKRYGRKTVVTRYPDMSGVVLSPQQRACNNRFAAAVAYARSVLQDPVLKAAFAEQLPQGDSIYHAAIRAYLRQQGCSKERF</sequence>
<proteinExistence type="predicted"/>
<evidence type="ECO:0000313" key="1">
    <source>
        <dbReference type="EMBL" id="QGW27069.1"/>
    </source>
</evidence>